<protein>
    <recommendedName>
        <fullName evidence="2">Peptidase M1 membrane alanine aminopeptidase domain-containing protein</fullName>
    </recommendedName>
</protein>
<dbReference type="SUPFAM" id="SSF55486">
    <property type="entry name" value="Metalloproteases ('zincins'), catalytic domain"/>
    <property type="match status" value="1"/>
</dbReference>
<dbReference type="InterPro" id="IPR027268">
    <property type="entry name" value="Peptidase_M4/M1_CTD_sf"/>
</dbReference>
<evidence type="ECO:0000313" key="4">
    <source>
        <dbReference type="Proteomes" id="UP000548326"/>
    </source>
</evidence>
<gene>
    <name evidence="3" type="ORF">HDF22_005561</name>
</gene>
<dbReference type="GO" id="GO:0008237">
    <property type="term" value="F:metallopeptidase activity"/>
    <property type="evidence" value="ECO:0007669"/>
    <property type="project" value="InterPro"/>
</dbReference>
<reference evidence="3 4" key="1">
    <citation type="submission" date="2020-08" db="EMBL/GenBank/DDBJ databases">
        <title>Genomic Encyclopedia of Type Strains, Phase IV (KMG-V): Genome sequencing to study the core and pangenomes of soil and plant-associated prokaryotes.</title>
        <authorList>
            <person name="Whitman W."/>
        </authorList>
    </citation>
    <scope>NUCLEOTIDE SEQUENCE [LARGE SCALE GENOMIC DNA]</scope>
    <source>
        <strain evidence="3 4">MP601</strain>
    </source>
</reference>
<feature type="chain" id="PRO_5032678632" description="Peptidase M1 membrane alanine aminopeptidase domain-containing protein" evidence="1">
    <location>
        <begin position="22"/>
        <end position="621"/>
    </location>
</feature>
<dbReference type="EMBL" id="JACHCA010000023">
    <property type="protein sequence ID" value="MBB6131410.1"/>
    <property type="molecule type" value="Genomic_DNA"/>
</dbReference>
<dbReference type="Pfam" id="PF01433">
    <property type="entry name" value="Peptidase_M1"/>
    <property type="match status" value="1"/>
</dbReference>
<organism evidence="3 4">
    <name type="scientific">Mucilaginibacter lappiensis</name>
    <dbReference type="NCBI Taxonomy" id="354630"/>
    <lineage>
        <taxon>Bacteria</taxon>
        <taxon>Pseudomonadati</taxon>
        <taxon>Bacteroidota</taxon>
        <taxon>Sphingobacteriia</taxon>
        <taxon>Sphingobacteriales</taxon>
        <taxon>Sphingobacteriaceae</taxon>
        <taxon>Mucilaginibacter</taxon>
    </lineage>
</organism>
<feature type="signal peptide" evidence="1">
    <location>
        <begin position="1"/>
        <end position="21"/>
    </location>
</feature>
<evidence type="ECO:0000259" key="2">
    <source>
        <dbReference type="Pfam" id="PF01433"/>
    </source>
</evidence>
<dbReference type="AlphaFoldDB" id="A0A841JK88"/>
<keyword evidence="1" id="KW-0732">Signal</keyword>
<dbReference type="RefSeq" id="WP_183589915.1">
    <property type="nucleotide sequence ID" value="NZ_JACHCA010000023.1"/>
</dbReference>
<name>A0A841JK88_9SPHI</name>
<comment type="caution">
    <text evidence="3">The sequence shown here is derived from an EMBL/GenBank/DDBJ whole genome shotgun (WGS) entry which is preliminary data.</text>
</comment>
<evidence type="ECO:0000313" key="3">
    <source>
        <dbReference type="EMBL" id="MBB6131410.1"/>
    </source>
</evidence>
<dbReference type="GO" id="GO:0008270">
    <property type="term" value="F:zinc ion binding"/>
    <property type="evidence" value="ECO:0007669"/>
    <property type="project" value="InterPro"/>
</dbReference>
<accession>A0A841JK88</accession>
<dbReference type="InterPro" id="IPR014782">
    <property type="entry name" value="Peptidase_M1_dom"/>
</dbReference>
<dbReference type="Proteomes" id="UP000548326">
    <property type="component" value="Unassembled WGS sequence"/>
</dbReference>
<feature type="domain" description="Peptidase M1 membrane alanine aminopeptidase" evidence="2">
    <location>
        <begin position="374"/>
        <end position="526"/>
    </location>
</feature>
<proteinExistence type="predicted"/>
<dbReference type="Gene3D" id="1.10.390.10">
    <property type="entry name" value="Neutral Protease Domain 2"/>
    <property type="match status" value="1"/>
</dbReference>
<dbReference type="CDD" id="cd09604">
    <property type="entry name" value="M1_APN_like"/>
    <property type="match status" value="1"/>
</dbReference>
<evidence type="ECO:0000256" key="1">
    <source>
        <dbReference type="SAM" id="SignalP"/>
    </source>
</evidence>
<sequence>MLNLKKLLAIVLLSGSTISYAQVNLPIAINLQNTYTKGTRTKAGAPGKNYWQNTADYHIKVSFDPQNRNITGTVAIDYTNNSPDTLNMVQFKLYPNLYKKGAIRDMPVSAQDLTDGVHIKSISVNNQLQDSAKHRIEGTNMMLNTHLSPGQKTHFDIEYAYTLNKTSHIRTGQIDTGAFFVAYFFPRIAVYDDIDGWNEFPYLGSQEFYNDFCHFNAEITVPGNYQVWATGTLKNPEQVYNPKYVKLINQAGISDKVTDIITQADIQAADITRNNPTNTWKFEADSVTDLVFATSNHYIWKASSLVVDPKTNRRTRVDAVFNPAHKDYFEVINYARKTVETMSYQFPKWPYPYPHETVFDGLDQMEYPMMVNDNPVENTADAIELTDHEIFHTMFPFYMGTNETKYGWMDEGWATIGEWLISPVIDPSIVDTYGVAATENSAGIEQDVPVMTLTPQLTGVSKFTDSYPKPGLGYLYVKDMLGDELFTKALHYYISQWHGKHPMPYDFFNCINTGSGINLNWFWKSWFFDNGQPNLAISKVSHQLQKYSVTITSIGTKPVPINLTVYYQDGSSQLVHQSIACWAKGNKTTGVTFVAKKPVKQLVLGTTYDPDTDKKDNIWKP</sequence>